<proteinExistence type="predicted"/>
<keyword evidence="2" id="KW-1185">Reference proteome</keyword>
<sequence>MLFQKPKRSNYRLRRRGQPEALIAFLQFTEDRELAFAKHLHEQGCSIEQSAAAVALVKATLVDLQLTGPEDLVSKGNYVRFLPSAMDY</sequence>
<name>A0A385EDA5_9CAUD</name>
<dbReference type="Proteomes" id="UP000259026">
    <property type="component" value="Segment"/>
</dbReference>
<evidence type="ECO:0000313" key="1">
    <source>
        <dbReference type="EMBL" id="AXQ68807.1"/>
    </source>
</evidence>
<accession>A0A385EDA5</accession>
<evidence type="ECO:0000313" key="2">
    <source>
        <dbReference type="Proteomes" id="UP000259026"/>
    </source>
</evidence>
<reference evidence="1" key="2">
    <citation type="submission" date="2018-09" db="EMBL/GenBank/DDBJ databases">
        <title>Giant CbK-like Caulobacter bacteriophages have genetically divergent genomes.</title>
        <authorList>
            <person name="Wilson K."/>
            <person name="Ely B."/>
        </authorList>
    </citation>
    <scope>NUCLEOTIDE SEQUENCE [LARGE SCALE GENOMIC DNA]</scope>
</reference>
<gene>
    <name evidence="1" type="ORF">CcrPW_gp268</name>
</gene>
<organism evidence="1 2">
    <name type="scientific">Caulobacter phage CcrPW</name>
    <dbReference type="NCBI Taxonomy" id="2283271"/>
    <lineage>
        <taxon>Viruses</taxon>
        <taxon>Duplodnaviria</taxon>
        <taxon>Heunggongvirae</taxon>
        <taxon>Uroviricota</taxon>
        <taxon>Caudoviricetes</taxon>
        <taxon>Jeanschmidtviridae</taxon>
        <taxon>Colossusvirus</taxon>
        <taxon>Colossusvirus PW</taxon>
    </lineage>
</organism>
<protein>
    <submittedName>
        <fullName evidence="1">Uncharacterized protein</fullName>
    </submittedName>
</protein>
<reference evidence="1" key="1">
    <citation type="submission" date="2018-07" db="EMBL/GenBank/DDBJ databases">
        <authorList>
            <person name="Quirk P.G."/>
            <person name="Krulwich T.A."/>
        </authorList>
    </citation>
    <scope>NUCLEOTIDE SEQUENCE</scope>
</reference>
<dbReference type="EMBL" id="MH588545">
    <property type="protein sequence ID" value="AXQ68807.1"/>
    <property type="molecule type" value="Genomic_DNA"/>
</dbReference>